<evidence type="ECO:0000313" key="1">
    <source>
        <dbReference type="EMBL" id="EGC29716.1"/>
    </source>
</evidence>
<dbReference type="RefSeq" id="XP_003293757.1">
    <property type="nucleotide sequence ID" value="XM_003293709.1"/>
</dbReference>
<keyword evidence="2" id="KW-1185">Reference proteome</keyword>
<name>F1A265_DICPU</name>
<protein>
    <submittedName>
        <fullName evidence="1">Uncharacterized protein</fullName>
    </submittedName>
</protein>
<accession>F1A265</accession>
<proteinExistence type="predicted"/>
<dbReference type="EMBL" id="GL871399">
    <property type="protein sequence ID" value="EGC29716.1"/>
    <property type="molecule type" value="Genomic_DNA"/>
</dbReference>
<evidence type="ECO:0000313" key="2">
    <source>
        <dbReference type="Proteomes" id="UP000001064"/>
    </source>
</evidence>
<dbReference type="GeneID" id="10505074"/>
<dbReference type="VEuPathDB" id="AmoebaDB:DICPUDRAFT_84288"/>
<dbReference type="KEGG" id="dpp:DICPUDRAFT_84288"/>
<dbReference type="Proteomes" id="UP000001064">
    <property type="component" value="Unassembled WGS sequence"/>
</dbReference>
<dbReference type="AlphaFoldDB" id="F1A265"/>
<gene>
    <name evidence="1" type="ORF">DICPUDRAFT_84288</name>
</gene>
<dbReference type="InParanoid" id="F1A265"/>
<sequence>MFYSNGISRQELKRYSQSEGLCFTDLLTKLGYTPPQDFCTDSPYFQCDGVLNIIKMDFSGSPQLTNDVIQNTDVDCIGPNLKTMITSKWNISDNFFDFATESLDQM</sequence>
<organism evidence="1 2">
    <name type="scientific">Dictyostelium purpureum</name>
    <name type="common">Slime mold</name>
    <dbReference type="NCBI Taxonomy" id="5786"/>
    <lineage>
        <taxon>Eukaryota</taxon>
        <taxon>Amoebozoa</taxon>
        <taxon>Evosea</taxon>
        <taxon>Eumycetozoa</taxon>
        <taxon>Dictyostelia</taxon>
        <taxon>Dictyosteliales</taxon>
        <taxon>Dictyosteliaceae</taxon>
        <taxon>Dictyostelium</taxon>
    </lineage>
</organism>
<reference evidence="2" key="1">
    <citation type="journal article" date="2011" name="Genome Biol.">
        <title>Comparative genomics of the social amoebae Dictyostelium discoideum and Dictyostelium purpureum.</title>
        <authorList>
            <consortium name="US DOE Joint Genome Institute (JGI-PGF)"/>
            <person name="Sucgang R."/>
            <person name="Kuo A."/>
            <person name="Tian X."/>
            <person name="Salerno W."/>
            <person name="Parikh A."/>
            <person name="Feasley C.L."/>
            <person name="Dalin E."/>
            <person name="Tu H."/>
            <person name="Huang E."/>
            <person name="Barry K."/>
            <person name="Lindquist E."/>
            <person name="Shapiro H."/>
            <person name="Bruce D."/>
            <person name="Schmutz J."/>
            <person name="Salamov A."/>
            <person name="Fey P."/>
            <person name="Gaudet P."/>
            <person name="Anjard C."/>
            <person name="Babu M.M."/>
            <person name="Basu S."/>
            <person name="Bushmanova Y."/>
            <person name="van der Wel H."/>
            <person name="Katoh-Kurasawa M."/>
            <person name="Dinh C."/>
            <person name="Coutinho P.M."/>
            <person name="Saito T."/>
            <person name="Elias M."/>
            <person name="Schaap P."/>
            <person name="Kay R.R."/>
            <person name="Henrissat B."/>
            <person name="Eichinger L."/>
            <person name="Rivero F."/>
            <person name="Putnam N.H."/>
            <person name="West C.M."/>
            <person name="Loomis W.F."/>
            <person name="Chisholm R.L."/>
            <person name="Shaulsky G."/>
            <person name="Strassmann J.E."/>
            <person name="Queller D.C."/>
            <person name="Kuspa A."/>
            <person name="Grigoriev I.V."/>
        </authorList>
    </citation>
    <scope>NUCLEOTIDE SEQUENCE [LARGE SCALE GENOMIC DNA]</scope>
    <source>
        <strain evidence="2">QSDP1</strain>
    </source>
</reference>